<name>A0A5J5LN20_HALHI</name>
<evidence type="ECO:0000313" key="3">
    <source>
        <dbReference type="EMBL" id="KAA9410975.1"/>
    </source>
</evidence>
<proteinExistence type="predicted"/>
<evidence type="ECO:0000313" key="4">
    <source>
        <dbReference type="Proteomes" id="UP000326244"/>
    </source>
</evidence>
<reference evidence="3 4" key="1">
    <citation type="submission" date="2018-11" db="EMBL/GenBank/DDBJ databases">
        <title>Genomic analysis of Haloarcula hispanica CBA1121.</title>
        <authorList>
            <person name="Kim Y.B."/>
            <person name="Roh S.W."/>
        </authorList>
    </citation>
    <scope>NUCLEOTIDE SEQUENCE [LARGE SCALE GENOMIC DNA]</scope>
    <source>
        <strain evidence="3 4">CBA1121</strain>
    </source>
</reference>
<gene>
    <name evidence="3" type="ORF">EGO51_14560</name>
</gene>
<sequence>MAFLDSEENPHIRDLGTALVLAIERDEGVEVSDLKYIGKTKVEKLLYLGIEEFDLPVTYCWYLAGAKIADCDVDVSTLKKQAGGNGNYKLSNSLQQIQKSSGVRKSPSNKTNKSKVNEYSRFYTKKINLEGVFYKPLLDYLYEFYNEYAPKEYAQVYLRSIDYRQILNQIQKDIENQVGEHNQSSLADFNSQTPKLQDRRGSLDDASTSLRMELTAIDDLDHTVTTFKRFSSLLNKSYAKILQLDYEDHKMEHLNHIEDLSQFFYSWVWQHPCLIIAKNTAVGPKKWELISAIQNRRDRFMTDFKTEIEKHRSAQARIFEL</sequence>
<protein>
    <recommendedName>
        <fullName evidence="2">DUF8098 domain-containing protein</fullName>
    </recommendedName>
</protein>
<comment type="caution">
    <text evidence="3">The sequence shown here is derived from an EMBL/GenBank/DDBJ whole genome shotgun (WGS) entry which is preliminary data.</text>
</comment>
<dbReference type="Proteomes" id="UP000326244">
    <property type="component" value="Unassembled WGS sequence"/>
</dbReference>
<dbReference type="AlphaFoldDB" id="A0A5J5LN20"/>
<feature type="region of interest" description="Disordered" evidence="1">
    <location>
        <begin position="181"/>
        <end position="202"/>
    </location>
</feature>
<dbReference type="EMBL" id="RQWK01000001">
    <property type="protein sequence ID" value="KAA9410975.1"/>
    <property type="molecule type" value="Genomic_DNA"/>
</dbReference>
<dbReference type="RefSeq" id="WP_151103855.1">
    <property type="nucleotide sequence ID" value="NZ_RQWK01000001.1"/>
</dbReference>
<organism evidence="3 4">
    <name type="scientific">Haloarcula hispanica</name>
    <dbReference type="NCBI Taxonomy" id="51589"/>
    <lineage>
        <taxon>Archaea</taxon>
        <taxon>Methanobacteriati</taxon>
        <taxon>Methanobacteriota</taxon>
        <taxon>Stenosarchaea group</taxon>
        <taxon>Halobacteria</taxon>
        <taxon>Halobacteriales</taxon>
        <taxon>Haloarculaceae</taxon>
        <taxon>Haloarcula</taxon>
    </lineage>
</organism>
<dbReference type="InterPro" id="IPR058411">
    <property type="entry name" value="DUF8098"/>
</dbReference>
<feature type="compositionally biased region" description="Polar residues" evidence="1">
    <location>
        <begin position="181"/>
        <end position="195"/>
    </location>
</feature>
<evidence type="ECO:0000256" key="1">
    <source>
        <dbReference type="SAM" id="MobiDB-lite"/>
    </source>
</evidence>
<evidence type="ECO:0000259" key="2">
    <source>
        <dbReference type="Pfam" id="PF26400"/>
    </source>
</evidence>
<accession>A0A5J5LN20</accession>
<feature type="domain" description="DUF8098" evidence="2">
    <location>
        <begin position="4"/>
        <end position="310"/>
    </location>
</feature>
<dbReference type="Pfam" id="PF26400">
    <property type="entry name" value="DUF8098"/>
    <property type="match status" value="1"/>
</dbReference>